<dbReference type="Proteomes" id="UP000002630">
    <property type="component" value="Linkage Group LG33"/>
</dbReference>
<dbReference type="PROSITE" id="PS51195">
    <property type="entry name" value="Q_MOTIF"/>
    <property type="match status" value="1"/>
</dbReference>
<comment type="catalytic activity">
    <reaction evidence="9">
        <text>ATP + H2O = ADP + phosphate + H(+)</text>
        <dbReference type="Rhea" id="RHEA:13065"/>
        <dbReference type="ChEBI" id="CHEBI:15377"/>
        <dbReference type="ChEBI" id="CHEBI:15378"/>
        <dbReference type="ChEBI" id="CHEBI:30616"/>
        <dbReference type="ChEBI" id="CHEBI:43474"/>
        <dbReference type="ChEBI" id="CHEBI:456216"/>
        <dbReference type="EC" id="3.6.4.13"/>
    </reaction>
</comment>
<evidence type="ECO:0000256" key="4">
    <source>
        <dbReference type="ARBA" id="ARBA00022801"/>
    </source>
</evidence>
<keyword evidence="6" id="KW-0067">ATP-binding</keyword>
<feature type="domain" description="Helicase C-terminal" evidence="13">
    <location>
        <begin position="840"/>
        <end position="984"/>
    </location>
</feature>
<feature type="domain" description="DEAD-box RNA helicase Q" evidence="14">
    <location>
        <begin position="576"/>
        <end position="604"/>
    </location>
</feature>
<dbReference type="FunFam" id="3.40.50.300:FF:000008">
    <property type="entry name" value="ATP-dependent RNA helicase RhlB"/>
    <property type="match status" value="1"/>
</dbReference>
<dbReference type="Pfam" id="PF00271">
    <property type="entry name" value="Helicase_C"/>
    <property type="match status" value="1"/>
</dbReference>
<dbReference type="GO" id="GO:0008380">
    <property type="term" value="P:RNA splicing"/>
    <property type="evidence" value="ECO:0007669"/>
    <property type="project" value="UniProtKB-KW"/>
</dbReference>
<dbReference type="PROSITE" id="PS51194">
    <property type="entry name" value="HELICASE_CTER"/>
    <property type="match status" value="1"/>
</dbReference>
<feature type="compositionally biased region" description="Basic and acidic residues" evidence="11">
    <location>
        <begin position="1"/>
        <end position="15"/>
    </location>
</feature>
<keyword evidence="7" id="KW-0508">mRNA splicing</keyword>
<dbReference type="Gene3D" id="3.40.50.300">
    <property type="entry name" value="P-loop containing nucleotide triphosphate hydrolases"/>
    <property type="match status" value="2"/>
</dbReference>
<dbReference type="CDD" id="cd17945">
    <property type="entry name" value="DEADc_DDX23"/>
    <property type="match status" value="1"/>
</dbReference>
<dbReference type="AlphaFoldDB" id="D8LDQ4"/>
<dbReference type="GO" id="GO:0003676">
    <property type="term" value="F:nucleic acid binding"/>
    <property type="evidence" value="ECO:0007669"/>
    <property type="project" value="InterPro"/>
</dbReference>
<feature type="compositionally biased region" description="Low complexity" evidence="11">
    <location>
        <begin position="98"/>
        <end position="107"/>
    </location>
</feature>
<evidence type="ECO:0000259" key="12">
    <source>
        <dbReference type="PROSITE" id="PS51192"/>
    </source>
</evidence>
<keyword evidence="4" id="KW-0378">Hydrolase</keyword>
<dbReference type="OMA" id="YTTHAGK"/>
<dbReference type="InterPro" id="IPR014001">
    <property type="entry name" value="Helicase_ATP-bd"/>
</dbReference>
<evidence type="ECO:0000313" key="15">
    <source>
        <dbReference type="EMBL" id="CBN78461.1"/>
    </source>
</evidence>
<dbReference type="FunCoup" id="D8LDQ4">
    <property type="interactions" value="477"/>
</dbReference>
<proteinExistence type="inferred from homology"/>
<dbReference type="InterPro" id="IPR057479">
    <property type="entry name" value="PRP28/DDX23-like_helical"/>
</dbReference>
<name>D8LDQ4_ECTSI</name>
<evidence type="ECO:0000256" key="2">
    <source>
        <dbReference type="ARBA" id="ARBA00022664"/>
    </source>
</evidence>
<organism evidence="15 16">
    <name type="scientific">Ectocarpus siliculosus</name>
    <name type="common">Brown alga</name>
    <name type="synonym">Conferva siliculosa</name>
    <dbReference type="NCBI Taxonomy" id="2880"/>
    <lineage>
        <taxon>Eukaryota</taxon>
        <taxon>Sar</taxon>
        <taxon>Stramenopiles</taxon>
        <taxon>Ochrophyta</taxon>
        <taxon>PX clade</taxon>
        <taxon>Phaeophyceae</taxon>
        <taxon>Ectocarpales</taxon>
        <taxon>Ectocarpaceae</taxon>
        <taxon>Ectocarpus</taxon>
    </lineage>
</organism>
<dbReference type="InterPro" id="IPR014014">
    <property type="entry name" value="RNA_helicase_DEAD_Q_motif"/>
</dbReference>
<dbReference type="eggNOG" id="KOG0333">
    <property type="taxonomic scope" value="Eukaryota"/>
</dbReference>
<dbReference type="InterPro" id="IPR011545">
    <property type="entry name" value="DEAD/DEAH_box_helicase_dom"/>
</dbReference>
<feature type="compositionally biased region" description="Basic and acidic residues" evidence="11">
    <location>
        <begin position="274"/>
        <end position="285"/>
    </location>
</feature>
<dbReference type="InterPro" id="IPR027417">
    <property type="entry name" value="P-loop_NTPase"/>
</dbReference>
<dbReference type="STRING" id="2880.D8LDQ4"/>
<keyword evidence="3" id="KW-0547">Nucleotide-binding</keyword>
<dbReference type="SUPFAM" id="SSF52540">
    <property type="entry name" value="P-loop containing nucleoside triphosphate hydrolases"/>
    <property type="match status" value="1"/>
</dbReference>
<feature type="compositionally biased region" description="Low complexity" evidence="11">
    <location>
        <begin position="237"/>
        <end position="249"/>
    </location>
</feature>
<reference evidence="15 16" key="1">
    <citation type="journal article" date="2010" name="Nature">
        <title>The Ectocarpus genome and the independent evolution of multicellularity in brown algae.</title>
        <authorList>
            <person name="Cock J.M."/>
            <person name="Sterck L."/>
            <person name="Rouze P."/>
            <person name="Scornet D."/>
            <person name="Allen A.E."/>
            <person name="Amoutzias G."/>
            <person name="Anthouard V."/>
            <person name="Artiguenave F."/>
            <person name="Aury J.M."/>
            <person name="Badger J.H."/>
            <person name="Beszteri B."/>
            <person name="Billiau K."/>
            <person name="Bonnet E."/>
            <person name="Bothwell J.H."/>
            <person name="Bowler C."/>
            <person name="Boyen C."/>
            <person name="Brownlee C."/>
            <person name="Carrano C.J."/>
            <person name="Charrier B."/>
            <person name="Cho G.Y."/>
            <person name="Coelho S.M."/>
            <person name="Collen J."/>
            <person name="Corre E."/>
            <person name="Da Silva C."/>
            <person name="Delage L."/>
            <person name="Delaroque N."/>
            <person name="Dittami S.M."/>
            <person name="Doulbeau S."/>
            <person name="Elias M."/>
            <person name="Farnham G."/>
            <person name="Gachon C.M."/>
            <person name="Gschloessl B."/>
            <person name="Heesch S."/>
            <person name="Jabbari K."/>
            <person name="Jubin C."/>
            <person name="Kawai H."/>
            <person name="Kimura K."/>
            <person name="Kloareg B."/>
            <person name="Kupper F.C."/>
            <person name="Lang D."/>
            <person name="Le Bail A."/>
            <person name="Leblanc C."/>
            <person name="Lerouge P."/>
            <person name="Lohr M."/>
            <person name="Lopez P.J."/>
            <person name="Martens C."/>
            <person name="Maumus F."/>
            <person name="Michel G."/>
            <person name="Miranda-Saavedra D."/>
            <person name="Morales J."/>
            <person name="Moreau H."/>
            <person name="Motomura T."/>
            <person name="Nagasato C."/>
            <person name="Napoli C.A."/>
            <person name="Nelson D.R."/>
            <person name="Nyvall-Collen P."/>
            <person name="Peters A.F."/>
            <person name="Pommier C."/>
            <person name="Potin P."/>
            <person name="Poulain J."/>
            <person name="Quesneville H."/>
            <person name="Read B."/>
            <person name="Rensing S.A."/>
            <person name="Ritter A."/>
            <person name="Rousvoal S."/>
            <person name="Samanta M."/>
            <person name="Samson G."/>
            <person name="Schroeder D.C."/>
            <person name="Segurens B."/>
            <person name="Strittmatter M."/>
            <person name="Tonon T."/>
            <person name="Tregear J.W."/>
            <person name="Valentin K."/>
            <person name="von Dassow P."/>
            <person name="Yamagishi T."/>
            <person name="Van de Peer Y."/>
            <person name="Wincker P."/>
        </authorList>
    </citation>
    <scope>NUCLEOTIDE SEQUENCE [LARGE SCALE GENOMIC DNA]</scope>
    <source>
        <strain evidence="16">Ec32 / CCAP1310/4</strain>
    </source>
</reference>
<keyword evidence="2" id="KW-0507">mRNA processing</keyword>
<dbReference type="PANTHER" id="PTHR47958">
    <property type="entry name" value="ATP-DEPENDENT RNA HELICASE DBP3"/>
    <property type="match status" value="1"/>
</dbReference>
<feature type="compositionally biased region" description="Basic and acidic residues" evidence="11">
    <location>
        <begin position="32"/>
        <end position="91"/>
    </location>
</feature>
<dbReference type="Pfam" id="PF00270">
    <property type="entry name" value="DEAD"/>
    <property type="match status" value="1"/>
</dbReference>
<feature type="compositionally biased region" description="Gly residues" evidence="11">
    <location>
        <begin position="303"/>
        <end position="325"/>
    </location>
</feature>
<comment type="similarity">
    <text evidence="8">Belongs to the DEAD box helicase family. DDX23/PRP28 subfamily.</text>
</comment>
<protein>
    <recommendedName>
        <fullName evidence="1">RNA helicase</fullName>
        <ecNumber evidence="1">3.6.4.13</ecNumber>
    </recommendedName>
</protein>
<evidence type="ECO:0000256" key="8">
    <source>
        <dbReference type="ARBA" id="ARBA00037954"/>
    </source>
</evidence>
<evidence type="ECO:0000256" key="6">
    <source>
        <dbReference type="ARBA" id="ARBA00022840"/>
    </source>
</evidence>
<evidence type="ECO:0000256" key="7">
    <source>
        <dbReference type="ARBA" id="ARBA00023187"/>
    </source>
</evidence>
<evidence type="ECO:0000259" key="13">
    <source>
        <dbReference type="PROSITE" id="PS51194"/>
    </source>
</evidence>
<dbReference type="PROSITE" id="PS00039">
    <property type="entry name" value="DEAD_ATP_HELICASE"/>
    <property type="match status" value="1"/>
</dbReference>
<evidence type="ECO:0000313" key="16">
    <source>
        <dbReference type="Proteomes" id="UP000002630"/>
    </source>
</evidence>
<evidence type="ECO:0000256" key="3">
    <source>
        <dbReference type="ARBA" id="ARBA00022741"/>
    </source>
</evidence>
<dbReference type="OrthoDB" id="196131at2759"/>
<dbReference type="PROSITE" id="PS51192">
    <property type="entry name" value="HELICASE_ATP_BIND_1"/>
    <property type="match status" value="1"/>
</dbReference>
<dbReference type="EMBL" id="FN647885">
    <property type="protein sequence ID" value="CBN78461.1"/>
    <property type="molecule type" value="Genomic_DNA"/>
</dbReference>
<dbReference type="InParanoid" id="D8LDQ4"/>
<dbReference type="GO" id="GO:0006397">
    <property type="term" value="P:mRNA processing"/>
    <property type="evidence" value="ECO:0007669"/>
    <property type="project" value="UniProtKB-KW"/>
</dbReference>
<feature type="region of interest" description="Disordered" evidence="11">
    <location>
        <begin position="1"/>
        <end position="405"/>
    </location>
</feature>
<evidence type="ECO:0000256" key="11">
    <source>
        <dbReference type="SAM" id="MobiDB-lite"/>
    </source>
</evidence>
<feature type="compositionally biased region" description="Basic residues" evidence="11">
    <location>
        <begin position="16"/>
        <end position="31"/>
    </location>
</feature>
<dbReference type="GO" id="GO:0005524">
    <property type="term" value="F:ATP binding"/>
    <property type="evidence" value="ECO:0007669"/>
    <property type="project" value="UniProtKB-KW"/>
</dbReference>
<feature type="compositionally biased region" description="Basic and acidic residues" evidence="11">
    <location>
        <begin position="341"/>
        <end position="362"/>
    </location>
</feature>
<feature type="domain" description="Helicase ATP-binding" evidence="12">
    <location>
        <begin position="607"/>
        <end position="812"/>
    </location>
</feature>
<dbReference type="Pfam" id="PF25430">
    <property type="entry name" value="DDX23"/>
    <property type="match status" value="1"/>
</dbReference>
<dbReference type="SMART" id="SM00490">
    <property type="entry name" value="HELICc"/>
    <property type="match status" value="1"/>
</dbReference>
<keyword evidence="16" id="KW-1185">Reference proteome</keyword>
<dbReference type="EC" id="3.6.4.13" evidence="1"/>
<dbReference type="EMBL" id="FN649758">
    <property type="protein sequence ID" value="CBN78461.1"/>
    <property type="molecule type" value="Genomic_DNA"/>
</dbReference>
<dbReference type="CDD" id="cd18787">
    <property type="entry name" value="SF2_C_DEAD"/>
    <property type="match status" value="1"/>
</dbReference>
<dbReference type="GO" id="GO:0016787">
    <property type="term" value="F:hydrolase activity"/>
    <property type="evidence" value="ECO:0007669"/>
    <property type="project" value="UniProtKB-KW"/>
</dbReference>
<dbReference type="InterPro" id="IPR000629">
    <property type="entry name" value="RNA-helicase_DEAD-box_CS"/>
</dbReference>
<evidence type="ECO:0000256" key="9">
    <source>
        <dbReference type="ARBA" id="ARBA00047984"/>
    </source>
</evidence>
<evidence type="ECO:0000259" key="14">
    <source>
        <dbReference type="PROSITE" id="PS51195"/>
    </source>
</evidence>
<accession>D8LDQ4</accession>
<evidence type="ECO:0000256" key="5">
    <source>
        <dbReference type="ARBA" id="ARBA00022806"/>
    </source>
</evidence>
<gene>
    <name evidence="15" type="ORF">Esi_0121_0062</name>
</gene>
<dbReference type="GO" id="GO:0003724">
    <property type="term" value="F:RNA helicase activity"/>
    <property type="evidence" value="ECO:0007669"/>
    <property type="project" value="UniProtKB-EC"/>
</dbReference>
<evidence type="ECO:0000256" key="10">
    <source>
        <dbReference type="PROSITE-ProRule" id="PRU00552"/>
    </source>
</evidence>
<feature type="short sequence motif" description="Q motif" evidence="10">
    <location>
        <begin position="576"/>
        <end position="604"/>
    </location>
</feature>
<feature type="compositionally biased region" description="Basic and acidic residues" evidence="11">
    <location>
        <begin position="369"/>
        <end position="405"/>
    </location>
</feature>
<dbReference type="InterPro" id="IPR001650">
    <property type="entry name" value="Helicase_C-like"/>
</dbReference>
<sequence>MSRTDEGQEDSERRSSSHKSSHKSSRSSKHSSSRDKGESSSRKRDRSEQDRSSGSNSKERSKDRSSRDSGGDDGEQRGGKRHRRGEDEKDGGGGGGSSSRSKSSSSSSHHKSKHRDKDGKSSSSSSKHKKESRSSKDKDRRKHSSKTSKGEEGRTSNGGGGGGGGGAAAGDDKPNGTRNGDSGAATHGHTPFPVELMADGEEEGELVFEPKKPTTPEAPTNGGGGGGDADDGRATVASPESEPAAAEAPAPAPAPAPVNDEEAEEAARFARIAARAEERAAERAKARAAAAAAAASPSSGNAQFGGGGGGGGSGTARGVVAGGMGAPEPPPGKLAFKTKKQREQEALQRLEEQRKSRRREQEAAAAERGTSERQRQLEEDRRRQKARETEREEARAQREKEKERELLREQYLGKKKVKKKIVKPSEKFSKIFQFDWDASEDTSRDANPLYNERAQLNASFGRGYLAGIDMREQRKESAFLTALMEKRQEEQRRAEAADHSLTAQDKADRERAREQQMAEVEAFSLAEADGMGDDPVLKGAHWSEKPLAEMAERDWRIFREDFDIRVKGGKAPLPLRFWEEGHLPSSVMEAIRELGYEKPSPIQRQAIPIGMERRDIIGIAETGSGKTAAFGIPMIAYILSLEAGMRDRVADQGPLALIMAPTRELAIQIEEECKKFCKFAGLNTVCVVGGQDIEAQAFTLRKGVEIIIGTPGRLNDCVEKHYLVLNQCNYVVLDEADRMIDMGFEDQVLAVLEAMGGTLKADDAELAYKQEKKAKQARSAADLVRVTAMFSATMPAAVEKMAKKYLRHPAIVQIGDEDTGKNRRIEQRVLWMTEAQKKTKVTELLRGHDKEDRVLVFINTKKSADMLGRQLEQAGFPTGVLHGGKTQDQREENLESFRDGDYTVLVATDVASRGLDIPDVKVINYELPNKIETYCHRIGRTGRAGKDGVATSFLTEHDEEIMFGLREYLQSTESHVPQQLMKHNAAQAAVGARRDDGSLVNSKRDTIMFSKK</sequence>
<dbReference type="SMART" id="SM00487">
    <property type="entry name" value="DEXDc"/>
    <property type="match status" value="1"/>
</dbReference>
<feature type="compositionally biased region" description="Gly residues" evidence="11">
    <location>
        <begin position="156"/>
        <end position="168"/>
    </location>
</feature>
<evidence type="ECO:0000256" key="1">
    <source>
        <dbReference type="ARBA" id="ARBA00012552"/>
    </source>
</evidence>
<feature type="region of interest" description="Disordered" evidence="11">
    <location>
        <begin position="490"/>
        <end position="510"/>
    </location>
</feature>
<keyword evidence="5 15" id="KW-0347">Helicase</keyword>